<protein>
    <submittedName>
        <fullName evidence="2">Uncharacterized protein</fullName>
    </submittedName>
</protein>
<dbReference type="EMBL" id="CVQI01022223">
    <property type="protein sequence ID" value="CRK29468.1"/>
    <property type="molecule type" value="Genomic_DNA"/>
</dbReference>
<evidence type="ECO:0000313" key="3">
    <source>
        <dbReference type="Proteomes" id="UP000045706"/>
    </source>
</evidence>
<gene>
    <name evidence="2" type="ORF">BN1723_000455</name>
</gene>
<dbReference type="AlphaFoldDB" id="A0A0G4M5B3"/>
<feature type="region of interest" description="Disordered" evidence="1">
    <location>
        <begin position="110"/>
        <end position="137"/>
    </location>
</feature>
<evidence type="ECO:0000313" key="2">
    <source>
        <dbReference type="EMBL" id="CRK29468.1"/>
    </source>
</evidence>
<sequence>MTSSISEEPEDEVSMPPTPTRMRFDRTNADVPRLLTRPPLTPNFYQAPPESVPTAPIVADNARDVHPTPSTALRRVEKARRFEAENAPSENIEPDWIMKMAGEIARRVYDEKNRHQQQGGLWDERDPMPPPAYEATN</sequence>
<dbReference type="Proteomes" id="UP000045706">
    <property type="component" value="Unassembled WGS sequence"/>
</dbReference>
<reference evidence="3" key="1">
    <citation type="submission" date="2015-05" db="EMBL/GenBank/DDBJ databases">
        <authorList>
            <person name="Fogelqvist Johan"/>
        </authorList>
    </citation>
    <scope>NUCLEOTIDE SEQUENCE [LARGE SCALE GENOMIC DNA]</scope>
</reference>
<proteinExistence type="predicted"/>
<evidence type="ECO:0000256" key="1">
    <source>
        <dbReference type="SAM" id="MobiDB-lite"/>
    </source>
</evidence>
<organism evidence="2 3">
    <name type="scientific">Verticillium longisporum</name>
    <name type="common">Verticillium dahliae var. longisporum</name>
    <dbReference type="NCBI Taxonomy" id="100787"/>
    <lineage>
        <taxon>Eukaryota</taxon>
        <taxon>Fungi</taxon>
        <taxon>Dikarya</taxon>
        <taxon>Ascomycota</taxon>
        <taxon>Pezizomycotina</taxon>
        <taxon>Sordariomycetes</taxon>
        <taxon>Hypocreomycetidae</taxon>
        <taxon>Glomerellales</taxon>
        <taxon>Plectosphaerellaceae</taxon>
        <taxon>Verticillium</taxon>
    </lineage>
</organism>
<accession>A0A0G4M5B3</accession>
<name>A0A0G4M5B3_VERLO</name>
<feature type="region of interest" description="Disordered" evidence="1">
    <location>
        <begin position="1"/>
        <end position="68"/>
    </location>
</feature>
<feature type="compositionally biased region" description="Pro residues" evidence="1">
    <location>
        <begin position="128"/>
        <end position="137"/>
    </location>
</feature>